<feature type="compositionally biased region" description="Polar residues" evidence="1">
    <location>
        <begin position="9"/>
        <end position="27"/>
    </location>
</feature>
<protein>
    <submittedName>
        <fullName evidence="2">Uncharacterized protein</fullName>
    </submittedName>
</protein>
<proteinExistence type="predicted"/>
<dbReference type="Proteomes" id="UP001157418">
    <property type="component" value="Unassembled WGS sequence"/>
</dbReference>
<evidence type="ECO:0000256" key="1">
    <source>
        <dbReference type="SAM" id="MobiDB-lite"/>
    </source>
</evidence>
<dbReference type="EMBL" id="CAKMRJ010002223">
    <property type="protein sequence ID" value="CAH1427507.1"/>
    <property type="molecule type" value="Genomic_DNA"/>
</dbReference>
<feature type="region of interest" description="Disordered" evidence="1">
    <location>
        <begin position="1"/>
        <end position="104"/>
    </location>
</feature>
<feature type="compositionally biased region" description="Gly residues" evidence="1">
    <location>
        <begin position="43"/>
        <end position="65"/>
    </location>
</feature>
<sequence>MLKDHSHQFLASHQDTSSSPTILTTEHQNQRGQNQRGENQCGGSRGGGRNQRGGGSGGRNGGSRGGRQSRGDAGVFSRSPNNWGKGASYPWSTTQSQQHQRGLLPHPPTHQAQWTNTANSSFPQHWLNLNPVQPNSMFFLSMAQQPNNWQWFQCPNNMDQPTTLPQAFNSMTLQDPGNTDWYMDTGETAHLHANSGFSHQTHPPSM</sequence>
<evidence type="ECO:0000313" key="3">
    <source>
        <dbReference type="Proteomes" id="UP001157418"/>
    </source>
</evidence>
<reference evidence="2 3" key="1">
    <citation type="submission" date="2022-01" db="EMBL/GenBank/DDBJ databases">
        <authorList>
            <person name="Xiong W."/>
            <person name="Schranz E."/>
        </authorList>
    </citation>
    <scope>NUCLEOTIDE SEQUENCE [LARGE SCALE GENOMIC DNA]</scope>
</reference>
<dbReference type="AlphaFoldDB" id="A0AAU9MLZ0"/>
<comment type="caution">
    <text evidence="2">The sequence shown here is derived from an EMBL/GenBank/DDBJ whole genome shotgun (WGS) entry which is preliminary data.</text>
</comment>
<name>A0AAU9MLZ0_9ASTR</name>
<gene>
    <name evidence="2" type="ORF">LVIROSA_LOCUS14506</name>
</gene>
<keyword evidence="3" id="KW-1185">Reference proteome</keyword>
<evidence type="ECO:0000313" key="2">
    <source>
        <dbReference type="EMBL" id="CAH1427507.1"/>
    </source>
</evidence>
<organism evidence="2 3">
    <name type="scientific">Lactuca virosa</name>
    <dbReference type="NCBI Taxonomy" id="75947"/>
    <lineage>
        <taxon>Eukaryota</taxon>
        <taxon>Viridiplantae</taxon>
        <taxon>Streptophyta</taxon>
        <taxon>Embryophyta</taxon>
        <taxon>Tracheophyta</taxon>
        <taxon>Spermatophyta</taxon>
        <taxon>Magnoliopsida</taxon>
        <taxon>eudicotyledons</taxon>
        <taxon>Gunneridae</taxon>
        <taxon>Pentapetalae</taxon>
        <taxon>asterids</taxon>
        <taxon>campanulids</taxon>
        <taxon>Asterales</taxon>
        <taxon>Asteraceae</taxon>
        <taxon>Cichorioideae</taxon>
        <taxon>Cichorieae</taxon>
        <taxon>Lactucinae</taxon>
        <taxon>Lactuca</taxon>
    </lineage>
</organism>
<feature type="compositionally biased region" description="Polar residues" evidence="1">
    <location>
        <begin position="90"/>
        <end position="100"/>
    </location>
</feature>
<feature type="compositionally biased region" description="Low complexity" evidence="1">
    <location>
        <begin position="30"/>
        <end position="42"/>
    </location>
</feature>
<accession>A0AAU9MLZ0</accession>